<protein>
    <submittedName>
        <fullName evidence="1">Uncharacterized protein</fullName>
    </submittedName>
</protein>
<gene>
    <name evidence="1" type="ORF">A2720_04205</name>
</gene>
<evidence type="ECO:0000313" key="1">
    <source>
        <dbReference type="EMBL" id="OGE80736.1"/>
    </source>
</evidence>
<accession>A0A1F5NST7</accession>
<dbReference type="EMBL" id="MFEL01000018">
    <property type="protein sequence ID" value="OGE80736.1"/>
    <property type="molecule type" value="Genomic_DNA"/>
</dbReference>
<name>A0A1F5NST7_9BACT</name>
<comment type="caution">
    <text evidence="1">The sequence shown here is derived from an EMBL/GenBank/DDBJ whole genome shotgun (WGS) entry which is preliminary data.</text>
</comment>
<dbReference type="Proteomes" id="UP000178892">
    <property type="component" value="Unassembled WGS sequence"/>
</dbReference>
<organism evidence="1 2">
    <name type="scientific">Candidatus Doudnabacteria bacterium RIFCSPHIGHO2_01_FULL_46_24</name>
    <dbReference type="NCBI Taxonomy" id="1817825"/>
    <lineage>
        <taxon>Bacteria</taxon>
        <taxon>Candidatus Doudnaibacteriota</taxon>
    </lineage>
</organism>
<reference evidence="1 2" key="1">
    <citation type="journal article" date="2016" name="Nat. Commun.">
        <title>Thousands of microbial genomes shed light on interconnected biogeochemical processes in an aquifer system.</title>
        <authorList>
            <person name="Anantharaman K."/>
            <person name="Brown C.T."/>
            <person name="Hug L.A."/>
            <person name="Sharon I."/>
            <person name="Castelle C.J."/>
            <person name="Probst A.J."/>
            <person name="Thomas B.C."/>
            <person name="Singh A."/>
            <person name="Wilkins M.J."/>
            <person name="Karaoz U."/>
            <person name="Brodie E.L."/>
            <person name="Williams K.H."/>
            <person name="Hubbard S.S."/>
            <person name="Banfield J.F."/>
        </authorList>
    </citation>
    <scope>NUCLEOTIDE SEQUENCE [LARGE SCALE GENOMIC DNA]</scope>
</reference>
<sequence>MNISGQGQSTVFDCGPGEILALIESFEPLGGVTPKNRRRKTIRNVFERNRAVASIGTVTGELIEMHRRAVSVGLDLTVNDLAVLVGALCSRFEAFEHGETSLVPPLYKGVSYNPAGKNWREWVLLLDFFAFMHSLVASTSRHKRPIQTAVLDASLYWVVNLLGEEGISLTSRSVDKAAEELLGFLRSLVEQKGPDSGVYEIAGQRNAYMRAIAEQFPAKVVPQVFTVLDVWRDPGFVSFLSVALANFCAYENGQWRVKRAVTYERYMMYSPWVTPLVVAEQTFLSSKCGFRLFLAPVEEAAWNSAVDVMSRLTGTPYYATLMYTRPKTADIPYSGFPFFSDTAGQVWDKFRRYPGLEEATSYLVRTFLPFPGDLNAVTDTDAAEVVSDFCNRIHSRALELYSEGVPELPLANMCWLMQFPPGTC</sequence>
<dbReference type="STRING" id="1817825.A2720_04205"/>
<dbReference type="AlphaFoldDB" id="A0A1F5NST7"/>
<evidence type="ECO:0000313" key="2">
    <source>
        <dbReference type="Proteomes" id="UP000178892"/>
    </source>
</evidence>
<proteinExistence type="predicted"/>